<feature type="transmembrane region" description="Helical" evidence="1">
    <location>
        <begin position="217"/>
        <end position="238"/>
    </location>
</feature>
<accession>A0A9W6K527</accession>
<evidence type="ECO:0008006" key="4">
    <source>
        <dbReference type="Google" id="ProtNLM"/>
    </source>
</evidence>
<feature type="transmembrane region" description="Helical" evidence="1">
    <location>
        <begin position="245"/>
        <end position="268"/>
    </location>
</feature>
<dbReference type="EMBL" id="BSFN01000001">
    <property type="protein sequence ID" value="GLK87664.1"/>
    <property type="molecule type" value="Genomic_DNA"/>
</dbReference>
<feature type="transmembrane region" description="Helical" evidence="1">
    <location>
        <begin position="60"/>
        <end position="81"/>
    </location>
</feature>
<keyword evidence="1" id="KW-0472">Membrane</keyword>
<gene>
    <name evidence="2" type="ORF">GCM10017655_07260</name>
</gene>
<dbReference type="Proteomes" id="UP001143328">
    <property type="component" value="Unassembled WGS sequence"/>
</dbReference>
<keyword evidence="3" id="KW-1185">Reference proteome</keyword>
<organism evidence="2 3">
    <name type="scientific">Pseudomonas turukhanskensis</name>
    <dbReference type="NCBI Taxonomy" id="1806536"/>
    <lineage>
        <taxon>Bacteria</taxon>
        <taxon>Pseudomonadati</taxon>
        <taxon>Pseudomonadota</taxon>
        <taxon>Gammaproteobacteria</taxon>
        <taxon>Pseudomonadales</taxon>
        <taxon>Pseudomonadaceae</taxon>
        <taxon>Pseudomonas</taxon>
    </lineage>
</organism>
<feature type="transmembrane region" description="Helical" evidence="1">
    <location>
        <begin position="88"/>
        <end position="108"/>
    </location>
</feature>
<feature type="transmembrane region" description="Helical" evidence="1">
    <location>
        <begin position="148"/>
        <end position="171"/>
    </location>
</feature>
<dbReference type="AlphaFoldDB" id="A0A9W6K527"/>
<proteinExistence type="predicted"/>
<evidence type="ECO:0000256" key="1">
    <source>
        <dbReference type="SAM" id="Phobius"/>
    </source>
</evidence>
<sequence>MRAIAEFIMRGRMQATLVVVGSAALPLLIWLSAAAAALILLRRGAADAFSVWVWALLPAAVWWYVGEPTTLMLVAGTLVLAQVLRVTASWTWVLLASVVLGALFVQVIEAVSADMLKGMAEFLRAVFSQYAAEAKIPAEQLADVQASLIAALPGFLASSLQLMCVLCLVLARYWQAALYNPGGFGLEFRAIRLKPAVAVALLLGVLFAPALGDSFAVLAPLCTVPLFFAGLALGHGLIEMKRLSTFWVMALYMAVLIIGNLICILAVVDSLIDFRGRLARHKGAGPANGEG</sequence>
<comment type="caution">
    <text evidence="2">The sequence shown here is derived from an EMBL/GenBank/DDBJ whole genome shotgun (WGS) entry which is preliminary data.</text>
</comment>
<evidence type="ECO:0000313" key="3">
    <source>
        <dbReference type="Proteomes" id="UP001143328"/>
    </source>
</evidence>
<reference evidence="2" key="1">
    <citation type="journal article" date="2014" name="Int. J. Syst. Evol. Microbiol.">
        <title>Complete genome sequence of Corynebacterium casei LMG S-19264T (=DSM 44701T), isolated from a smear-ripened cheese.</title>
        <authorList>
            <consortium name="US DOE Joint Genome Institute (JGI-PGF)"/>
            <person name="Walter F."/>
            <person name="Albersmeier A."/>
            <person name="Kalinowski J."/>
            <person name="Ruckert C."/>
        </authorList>
    </citation>
    <scope>NUCLEOTIDE SEQUENCE</scope>
    <source>
        <strain evidence="2">VKM B-2935</strain>
    </source>
</reference>
<keyword evidence="1" id="KW-0812">Transmembrane</keyword>
<evidence type="ECO:0000313" key="2">
    <source>
        <dbReference type="EMBL" id="GLK87664.1"/>
    </source>
</evidence>
<reference evidence="2" key="2">
    <citation type="submission" date="2023-01" db="EMBL/GenBank/DDBJ databases">
        <authorList>
            <person name="Sun Q."/>
            <person name="Evtushenko L."/>
        </authorList>
    </citation>
    <scope>NUCLEOTIDE SEQUENCE</scope>
    <source>
        <strain evidence="2">VKM B-2935</strain>
    </source>
</reference>
<feature type="transmembrane region" description="Helical" evidence="1">
    <location>
        <begin position="191"/>
        <end position="211"/>
    </location>
</feature>
<dbReference type="RefSeq" id="WP_271193900.1">
    <property type="nucleotide sequence ID" value="NZ_BSFN01000001.1"/>
</dbReference>
<keyword evidence="1" id="KW-1133">Transmembrane helix</keyword>
<name>A0A9W6K527_9PSED</name>
<protein>
    <recommendedName>
        <fullName evidence="4">DUF2232 domain-containing protein</fullName>
    </recommendedName>
</protein>